<dbReference type="NCBIfam" id="TIGR02532">
    <property type="entry name" value="IV_pilin_GFxxxE"/>
    <property type="match status" value="1"/>
</dbReference>
<keyword evidence="14" id="KW-1185">Reference proteome</keyword>
<keyword evidence="4" id="KW-0488">Methylation</keyword>
<name>A0ABN6DT46_9BACT</name>
<evidence type="ECO:0000256" key="11">
    <source>
        <dbReference type="SAM" id="Phobius"/>
    </source>
</evidence>
<evidence type="ECO:0000256" key="3">
    <source>
        <dbReference type="ARBA" id="ARBA00022475"/>
    </source>
</evidence>
<dbReference type="Gene3D" id="3.55.40.10">
    <property type="entry name" value="minor pseudopilin epsh domain"/>
    <property type="match status" value="1"/>
</dbReference>
<proteinExistence type="inferred from homology"/>
<accession>A0ABN6DT46</accession>
<evidence type="ECO:0000259" key="12">
    <source>
        <dbReference type="Pfam" id="PF12019"/>
    </source>
</evidence>
<dbReference type="Proteomes" id="UP001319827">
    <property type="component" value="Chromosome"/>
</dbReference>
<feature type="transmembrane region" description="Helical" evidence="11">
    <location>
        <begin position="12"/>
        <end position="33"/>
    </location>
</feature>
<keyword evidence="7 11" id="KW-1133">Transmembrane helix</keyword>
<protein>
    <recommendedName>
        <fullName evidence="2">Type II secretion system protein H</fullName>
    </recommendedName>
    <alternativeName>
        <fullName evidence="10">General secretion pathway protein H</fullName>
    </alternativeName>
</protein>
<reference evidence="13 14" key="1">
    <citation type="journal article" date="2016" name="C (Basel)">
        <title>Selective Growth of and Electricity Production by Marine Exoelectrogenic Bacteria in Self-Aggregated Hydrogel of Microbially Reduced Graphene Oxide.</title>
        <authorList>
            <person name="Yoshida N."/>
            <person name="Goto Y."/>
            <person name="Miyata Y."/>
        </authorList>
    </citation>
    <scope>NUCLEOTIDE SEQUENCE [LARGE SCALE GENOMIC DNA]</scope>
    <source>
        <strain evidence="13 14">NIT-T3</strain>
    </source>
</reference>
<dbReference type="InterPro" id="IPR022346">
    <property type="entry name" value="T2SS_GspH"/>
</dbReference>
<dbReference type="PROSITE" id="PS00409">
    <property type="entry name" value="PROKAR_NTER_METHYL"/>
    <property type="match status" value="1"/>
</dbReference>
<gene>
    <name evidence="13" type="ORF">DESUT3_03840</name>
</gene>
<dbReference type="SUPFAM" id="SSF54523">
    <property type="entry name" value="Pili subunits"/>
    <property type="match status" value="1"/>
</dbReference>
<evidence type="ECO:0000256" key="8">
    <source>
        <dbReference type="ARBA" id="ARBA00023136"/>
    </source>
</evidence>
<evidence type="ECO:0000313" key="14">
    <source>
        <dbReference type="Proteomes" id="UP001319827"/>
    </source>
</evidence>
<dbReference type="InterPro" id="IPR045584">
    <property type="entry name" value="Pilin-like"/>
</dbReference>
<sequence>MRAPRTLRCSRGFTLLELLMAVALVGILSAIALPNARAWLENYQLKTQARNLLAQFQQARMAAVKQNCRVAIALTSGTGQEGKCLVFVDDGGGGSNNVLIHDAGEKVLADFAMPAGIRLGGVTFGNQTTGFTSKGTAADNGSVELTNSRGDGYKLVLHGAGRARLDKI</sequence>
<keyword evidence="6 11" id="KW-0812">Transmembrane</keyword>
<evidence type="ECO:0000256" key="1">
    <source>
        <dbReference type="ARBA" id="ARBA00004377"/>
    </source>
</evidence>
<dbReference type="Pfam" id="PF07963">
    <property type="entry name" value="N_methyl"/>
    <property type="match status" value="1"/>
</dbReference>
<dbReference type="EMBL" id="AP024355">
    <property type="protein sequence ID" value="BCR03315.1"/>
    <property type="molecule type" value="Genomic_DNA"/>
</dbReference>
<evidence type="ECO:0000256" key="10">
    <source>
        <dbReference type="ARBA" id="ARBA00030775"/>
    </source>
</evidence>
<evidence type="ECO:0000256" key="7">
    <source>
        <dbReference type="ARBA" id="ARBA00022989"/>
    </source>
</evidence>
<keyword evidence="8 11" id="KW-0472">Membrane</keyword>
<evidence type="ECO:0000256" key="6">
    <source>
        <dbReference type="ARBA" id="ARBA00022692"/>
    </source>
</evidence>
<evidence type="ECO:0000256" key="9">
    <source>
        <dbReference type="ARBA" id="ARBA00025772"/>
    </source>
</evidence>
<dbReference type="InterPro" id="IPR012902">
    <property type="entry name" value="N_methyl_site"/>
</dbReference>
<keyword evidence="3" id="KW-1003">Cell membrane</keyword>
<evidence type="ECO:0000313" key="13">
    <source>
        <dbReference type="EMBL" id="BCR03315.1"/>
    </source>
</evidence>
<evidence type="ECO:0000256" key="4">
    <source>
        <dbReference type="ARBA" id="ARBA00022481"/>
    </source>
</evidence>
<reference evidence="13 14" key="2">
    <citation type="journal article" date="2021" name="Int. J. Syst. Evol. Microbiol.">
        <title>Isolation and Polyphasic Characterization of Desulfuromonas versatilis sp. Nov., an Electrogenic Bacteria Capable of Versatile Metabolism Isolated from a Graphene Oxide-Reducing Enrichment Culture.</title>
        <authorList>
            <person name="Xie L."/>
            <person name="Yoshida N."/>
            <person name="Ishii S."/>
            <person name="Meng L."/>
        </authorList>
    </citation>
    <scope>NUCLEOTIDE SEQUENCE [LARGE SCALE GENOMIC DNA]</scope>
    <source>
        <strain evidence="13 14">NIT-T3</strain>
    </source>
</reference>
<comment type="similarity">
    <text evidence="9">Belongs to the GSP H family.</text>
</comment>
<dbReference type="Pfam" id="PF12019">
    <property type="entry name" value="GspH"/>
    <property type="match status" value="1"/>
</dbReference>
<organism evidence="13 14">
    <name type="scientific">Desulfuromonas versatilis</name>
    <dbReference type="NCBI Taxonomy" id="2802975"/>
    <lineage>
        <taxon>Bacteria</taxon>
        <taxon>Pseudomonadati</taxon>
        <taxon>Thermodesulfobacteriota</taxon>
        <taxon>Desulfuromonadia</taxon>
        <taxon>Desulfuromonadales</taxon>
        <taxon>Desulfuromonadaceae</taxon>
        <taxon>Desulfuromonas</taxon>
    </lineage>
</organism>
<evidence type="ECO:0000256" key="5">
    <source>
        <dbReference type="ARBA" id="ARBA00022519"/>
    </source>
</evidence>
<dbReference type="RefSeq" id="WP_221252438.1">
    <property type="nucleotide sequence ID" value="NZ_AP024355.1"/>
</dbReference>
<keyword evidence="5" id="KW-0997">Cell inner membrane</keyword>
<evidence type="ECO:0000256" key="2">
    <source>
        <dbReference type="ARBA" id="ARBA00021549"/>
    </source>
</evidence>
<feature type="domain" description="General secretion pathway GspH" evidence="12">
    <location>
        <begin position="48"/>
        <end position="161"/>
    </location>
</feature>
<comment type="subcellular location">
    <subcellularLocation>
        <location evidence="1">Cell inner membrane</location>
        <topology evidence="1">Single-pass membrane protein</topology>
    </subcellularLocation>
</comment>